<protein>
    <submittedName>
        <fullName evidence="2">Uncharacterized protein</fullName>
    </submittedName>
</protein>
<accession>A0ABD3J0P7</accession>
<feature type="compositionally biased region" description="Low complexity" evidence="1">
    <location>
        <begin position="82"/>
        <end position="93"/>
    </location>
</feature>
<comment type="caution">
    <text evidence="2">The sequence shown here is derived from an EMBL/GenBank/DDBJ whole genome shotgun (WGS) entry which is preliminary data.</text>
</comment>
<gene>
    <name evidence="2" type="ORF">ACJRO7_005681</name>
</gene>
<dbReference type="Proteomes" id="UP001634007">
    <property type="component" value="Unassembled WGS sequence"/>
</dbReference>
<feature type="non-terminal residue" evidence="2">
    <location>
        <position position="116"/>
    </location>
</feature>
<evidence type="ECO:0000313" key="2">
    <source>
        <dbReference type="EMBL" id="KAL3720912.1"/>
    </source>
</evidence>
<dbReference type="EMBL" id="JBJKBG010000010">
    <property type="protein sequence ID" value="KAL3720912.1"/>
    <property type="molecule type" value="Genomic_DNA"/>
</dbReference>
<organism evidence="2 3">
    <name type="scientific">Eucalyptus globulus</name>
    <name type="common">Tasmanian blue gum</name>
    <dbReference type="NCBI Taxonomy" id="34317"/>
    <lineage>
        <taxon>Eukaryota</taxon>
        <taxon>Viridiplantae</taxon>
        <taxon>Streptophyta</taxon>
        <taxon>Embryophyta</taxon>
        <taxon>Tracheophyta</taxon>
        <taxon>Spermatophyta</taxon>
        <taxon>Magnoliopsida</taxon>
        <taxon>eudicotyledons</taxon>
        <taxon>Gunneridae</taxon>
        <taxon>Pentapetalae</taxon>
        <taxon>rosids</taxon>
        <taxon>malvids</taxon>
        <taxon>Myrtales</taxon>
        <taxon>Myrtaceae</taxon>
        <taxon>Myrtoideae</taxon>
        <taxon>Eucalypteae</taxon>
        <taxon>Eucalyptus</taxon>
    </lineage>
</organism>
<keyword evidence="3" id="KW-1185">Reference proteome</keyword>
<sequence>MRALRTLCTHNYLLQPTSKSTSFASFKPLQNPRLYRGIHSTNRRLLSRDPGLAPLPSGSESEASDTAPAVGNVYNPSARWVRSSSGEAGSGPESEARSRNGAGMAKFLKKGSILEV</sequence>
<evidence type="ECO:0000313" key="3">
    <source>
        <dbReference type="Proteomes" id="UP001634007"/>
    </source>
</evidence>
<proteinExistence type="predicted"/>
<dbReference type="AlphaFoldDB" id="A0ABD3J0P7"/>
<reference evidence="2 3" key="1">
    <citation type="submission" date="2024-11" db="EMBL/GenBank/DDBJ databases">
        <title>Chromosome-level genome assembly of Eucalyptus globulus Labill. provides insights into its genome evolution.</title>
        <authorList>
            <person name="Li X."/>
        </authorList>
    </citation>
    <scope>NUCLEOTIDE SEQUENCE [LARGE SCALE GENOMIC DNA]</scope>
    <source>
        <strain evidence="2">CL2024</strain>
        <tissue evidence="2">Fresh tender leaves</tissue>
    </source>
</reference>
<evidence type="ECO:0000256" key="1">
    <source>
        <dbReference type="SAM" id="MobiDB-lite"/>
    </source>
</evidence>
<name>A0ABD3J0P7_EUCGL</name>
<feature type="region of interest" description="Disordered" evidence="1">
    <location>
        <begin position="40"/>
        <end position="104"/>
    </location>
</feature>